<sequence>MHPESNGSHVQAKTRPELSAGSGPRAQATPTGRPELLQIWETQGRHQMSAFCSAVGVRGPDPGGHAERRPEDLSLVLGHIHSRLVEVYFRSRRTQSALEHAHRATLNLYHYQAFLNLHVIGWSENEVPRGNSTQKPAIFLLCHRAEYPDDPSHFQNHLRQAVVYRALNWPWLAAKSALTADWLYCSQPAPERRISSQLRLYWQAMLNEAQQVSSVTVLYTPFTGEPSAEELSQTELKLKEQDPSVVYVYTDPRGLHILPQTTDWLSAAPEDVQRYYISLGFKLKKDGLFIERLCSRLWPTLAEARGDRSHMQFKGHQQQKVLNPEELKDMYEKILPVLDMMQATQLNTHTRHGYRLTFLQTIPSVLLLLAHLFCSAPSPASCGTVKVGERVSYKPKLSSCNGTDRPLLVLRPPLLFCLYRTKTNNTAFKPCSNQSNRGESGRAAPPRARRGTSVLDNV</sequence>
<protein>
    <submittedName>
        <fullName evidence="2">Uncharacterized protein</fullName>
    </submittedName>
</protein>
<accession>A0AAW0NDP2</accession>
<evidence type="ECO:0000313" key="3">
    <source>
        <dbReference type="Proteomes" id="UP001460270"/>
    </source>
</evidence>
<dbReference type="EMBL" id="JBBPFD010000018">
    <property type="protein sequence ID" value="KAK7889431.1"/>
    <property type="molecule type" value="Genomic_DNA"/>
</dbReference>
<organism evidence="2 3">
    <name type="scientific">Mugilogobius chulae</name>
    <name type="common">yellowstripe goby</name>
    <dbReference type="NCBI Taxonomy" id="88201"/>
    <lineage>
        <taxon>Eukaryota</taxon>
        <taxon>Metazoa</taxon>
        <taxon>Chordata</taxon>
        <taxon>Craniata</taxon>
        <taxon>Vertebrata</taxon>
        <taxon>Euteleostomi</taxon>
        <taxon>Actinopterygii</taxon>
        <taxon>Neopterygii</taxon>
        <taxon>Teleostei</taxon>
        <taxon>Neoteleostei</taxon>
        <taxon>Acanthomorphata</taxon>
        <taxon>Gobiaria</taxon>
        <taxon>Gobiiformes</taxon>
        <taxon>Gobioidei</taxon>
        <taxon>Gobiidae</taxon>
        <taxon>Gobionellinae</taxon>
        <taxon>Mugilogobius</taxon>
    </lineage>
</organism>
<evidence type="ECO:0000313" key="2">
    <source>
        <dbReference type="EMBL" id="KAK7889431.1"/>
    </source>
</evidence>
<dbReference type="AlphaFoldDB" id="A0AAW0NDP2"/>
<dbReference type="Pfam" id="PF15015">
    <property type="entry name" value="NYD-SP12_N"/>
    <property type="match status" value="1"/>
</dbReference>
<proteinExistence type="predicted"/>
<name>A0AAW0NDP2_9GOBI</name>
<reference evidence="3" key="1">
    <citation type="submission" date="2024-04" db="EMBL/GenBank/DDBJ databases">
        <title>Salinicola lusitanus LLJ914,a marine bacterium isolated from the Okinawa Trough.</title>
        <authorList>
            <person name="Li J."/>
        </authorList>
    </citation>
    <scope>NUCLEOTIDE SEQUENCE [LARGE SCALE GENOMIC DNA]</scope>
</reference>
<comment type="caution">
    <text evidence="2">The sequence shown here is derived from an EMBL/GenBank/DDBJ whole genome shotgun (WGS) entry which is preliminary data.</text>
</comment>
<feature type="compositionally biased region" description="Polar residues" evidence="1">
    <location>
        <begin position="1"/>
        <end position="11"/>
    </location>
</feature>
<feature type="region of interest" description="Disordered" evidence="1">
    <location>
        <begin position="429"/>
        <end position="458"/>
    </location>
</feature>
<dbReference type="PANTHER" id="PTHR47228:SF1">
    <property type="entry name" value="SPERMATOGENESIS-ASSOCIATED PROTEIN 16"/>
    <property type="match status" value="1"/>
</dbReference>
<dbReference type="InterPro" id="IPR029161">
    <property type="entry name" value="SPATA16"/>
</dbReference>
<gene>
    <name evidence="2" type="ORF">WMY93_024991</name>
</gene>
<evidence type="ECO:0000256" key="1">
    <source>
        <dbReference type="SAM" id="MobiDB-lite"/>
    </source>
</evidence>
<feature type="region of interest" description="Disordered" evidence="1">
    <location>
        <begin position="1"/>
        <end position="32"/>
    </location>
</feature>
<feature type="compositionally biased region" description="Polar residues" evidence="1">
    <location>
        <begin position="429"/>
        <end position="438"/>
    </location>
</feature>
<dbReference type="Proteomes" id="UP001460270">
    <property type="component" value="Unassembled WGS sequence"/>
</dbReference>
<dbReference type="GO" id="GO:0007283">
    <property type="term" value="P:spermatogenesis"/>
    <property type="evidence" value="ECO:0007669"/>
    <property type="project" value="InterPro"/>
</dbReference>
<dbReference type="GO" id="GO:0005794">
    <property type="term" value="C:Golgi apparatus"/>
    <property type="evidence" value="ECO:0007669"/>
    <property type="project" value="InterPro"/>
</dbReference>
<dbReference type="PANTHER" id="PTHR47228">
    <property type="entry name" value="SPERMATOGENESIS-ASSOCIATED PROTEIN 16"/>
    <property type="match status" value="1"/>
</dbReference>
<keyword evidence="3" id="KW-1185">Reference proteome</keyword>